<dbReference type="InterPro" id="IPR025287">
    <property type="entry name" value="WAK_GUB"/>
</dbReference>
<evidence type="ECO:0000256" key="12">
    <source>
        <dbReference type="ARBA" id="ARBA00023180"/>
    </source>
</evidence>
<dbReference type="GO" id="GO:0005524">
    <property type="term" value="F:ATP binding"/>
    <property type="evidence" value="ECO:0007669"/>
    <property type="project" value="UniProtKB-KW"/>
</dbReference>
<accession>A0A251T6T5</accession>
<dbReference type="InParanoid" id="A0A251T6T5"/>
<dbReference type="FunCoup" id="A0A251T6T5">
    <property type="interactions" value="878"/>
</dbReference>
<comment type="catalytic activity">
    <reaction evidence="14">
        <text>L-threonyl-[protein] + ATP = O-phospho-L-threonyl-[protein] + ADP + H(+)</text>
        <dbReference type="Rhea" id="RHEA:46608"/>
        <dbReference type="Rhea" id="RHEA-COMP:11060"/>
        <dbReference type="Rhea" id="RHEA-COMP:11605"/>
        <dbReference type="ChEBI" id="CHEBI:15378"/>
        <dbReference type="ChEBI" id="CHEBI:30013"/>
        <dbReference type="ChEBI" id="CHEBI:30616"/>
        <dbReference type="ChEBI" id="CHEBI:61977"/>
        <dbReference type="ChEBI" id="CHEBI:456216"/>
    </reaction>
</comment>
<protein>
    <recommendedName>
        <fullName evidence="17">Protein kinase domain-containing protein</fullName>
    </recommendedName>
</protein>
<dbReference type="Pfam" id="PF13947">
    <property type="entry name" value="GUB_WAK_bind"/>
    <property type="match status" value="1"/>
</dbReference>
<evidence type="ECO:0000256" key="2">
    <source>
        <dbReference type="ARBA" id="ARBA00022527"/>
    </source>
</evidence>
<dbReference type="Gramene" id="mRNA:HanXRQr2_Chr14g0649841">
    <property type="protein sequence ID" value="mRNA:HanXRQr2_Chr14g0649841"/>
    <property type="gene ID" value="HanXRQr2_Chr14g0649841"/>
</dbReference>
<keyword evidence="11" id="KW-1015">Disulfide bond</keyword>
<keyword evidence="6" id="KW-0547">Nucleotide-binding</keyword>
<evidence type="ECO:0000256" key="6">
    <source>
        <dbReference type="ARBA" id="ARBA00022741"/>
    </source>
</evidence>
<keyword evidence="20" id="KW-1185">Reference proteome</keyword>
<proteinExistence type="predicted"/>
<feature type="transmembrane region" description="Helical" evidence="15">
    <location>
        <begin position="326"/>
        <end position="350"/>
    </location>
</feature>
<dbReference type="InterPro" id="IPR011009">
    <property type="entry name" value="Kinase-like_dom_sf"/>
</dbReference>
<dbReference type="SUPFAM" id="SSF56112">
    <property type="entry name" value="Protein kinase-like (PK-like)"/>
    <property type="match status" value="1"/>
</dbReference>
<keyword evidence="10 15" id="KW-0472">Membrane</keyword>
<dbReference type="PROSITE" id="PS50011">
    <property type="entry name" value="PROTEIN_KINASE_DOM"/>
    <property type="match status" value="1"/>
</dbReference>
<comment type="catalytic activity">
    <reaction evidence="13">
        <text>L-seryl-[protein] + ATP = O-phospho-L-seryl-[protein] + ADP + H(+)</text>
        <dbReference type="Rhea" id="RHEA:17989"/>
        <dbReference type="Rhea" id="RHEA-COMP:9863"/>
        <dbReference type="Rhea" id="RHEA-COMP:11604"/>
        <dbReference type="ChEBI" id="CHEBI:15378"/>
        <dbReference type="ChEBI" id="CHEBI:29999"/>
        <dbReference type="ChEBI" id="CHEBI:30616"/>
        <dbReference type="ChEBI" id="CHEBI:83421"/>
        <dbReference type="ChEBI" id="CHEBI:456216"/>
    </reaction>
</comment>
<name>A0A251T6T5_HELAN</name>
<dbReference type="FunFam" id="1.10.510.10:FF:000084">
    <property type="entry name" value="Wall-associated receptor kinase 2"/>
    <property type="match status" value="1"/>
</dbReference>
<evidence type="ECO:0000313" key="18">
    <source>
        <dbReference type="EMBL" id="KAF5769569.1"/>
    </source>
</evidence>
<evidence type="ECO:0000256" key="13">
    <source>
        <dbReference type="ARBA" id="ARBA00047558"/>
    </source>
</evidence>
<dbReference type="GO" id="GO:0005886">
    <property type="term" value="C:plasma membrane"/>
    <property type="evidence" value="ECO:0000318"/>
    <property type="project" value="GO_Central"/>
</dbReference>
<evidence type="ECO:0000313" key="19">
    <source>
        <dbReference type="EMBL" id="OTG05641.1"/>
    </source>
</evidence>
<evidence type="ECO:0000256" key="1">
    <source>
        <dbReference type="ARBA" id="ARBA00004479"/>
    </source>
</evidence>
<dbReference type="EMBL" id="MNCJ02000329">
    <property type="protein sequence ID" value="KAF5769569.1"/>
    <property type="molecule type" value="Genomic_DNA"/>
</dbReference>
<evidence type="ECO:0000259" key="17">
    <source>
        <dbReference type="PROSITE" id="PS50011"/>
    </source>
</evidence>
<keyword evidence="7" id="KW-0418">Kinase</keyword>
<reference evidence="18 20" key="1">
    <citation type="journal article" date="2017" name="Nature">
        <title>The sunflower genome provides insights into oil metabolism, flowering and Asterid evolution.</title>
        <authorList>
            <person name="Badouin H."/>
            <person name="Gouzy J."/>
            <person name="Grassa C.J."/>
            <person name="Murat F."/>
            <person name="Staton S.E."/>
            <person name="Cottret L."/>
            <person name="Lelandais-Briere C."/>
            <person name="Owens G.L."/>
            <person name="Carrere S."/>
            <person name="Mayjonade B."/>
            <person name="Legrand L."/>
            <person name="Gill N."/>
            <person name="Kane N.C."/>
            <person name="Bowers J.E."/>
            <person name="Hubner S."/>
            <person name="Bellec A."/>
            <person name="Berard A."/>
            <person name="Berges H."/>
            <person name="Blanchet N."/>
            <person name="Boniface M.C."/>
            <person name="Brunel D."/>
            <person name="Catrice O."/>
            <person name="Chaidir N."/>
            <person name="Claudel C."/>
            <person name="Donnadieu C."/>
            <person name="Faraut T."/>
            <person name="Fievet G."/>
            <person name="Helmstetter N."/>
            <person name="King M."/>
            <person name="Knapp S.J."/>
            <person name="Lai Z."/>
            <person name="Le Paslier M.C."/>
            <person name="Lippi Y."/>
            <person name="Lorenzon L."/>
            <person name="Mandel J.R."/>
            <person name="Marage G."/>
            <person name="Marchand G."/>
            <person name="Marquand E."/>
            <person name="Bret-Mestries E."/>
            <person name="Morien E."/>
            <person name="Nambeesan S."/>
            <person name="Nguyen T."/>
            <person name="Pegot-Espagnet P."/>
            <person name="Pouilly N."/>
            <person name="Raftis F."/>
            <person name="Sallet E."/>
            <person name="Schiex T."/>
            <person name="Thomas J."/>
            <person name="Vandecasteele C."/>
            <person name="Vares D."/>
            <person name="Vear F."/>
            <person name="Vautrin S."/>
            <person name="Crespi M."/>
            <person name="Mangin B."/>
            <person name="Burke J.M."/>
            <person name="Salse J."/>
            <person name="Munos S."/>
            <person name="Vincourt P."/>
            <person name="Rieseberg L.H."/>
            <person name="Langlade N.B."/>
        </authorList>
    </citation>
    <scope>NUCLEOTIDE SEQUENCE [LARGE SCALE GENOMIC DNA]</scope>
    <source>
        <strain evidence="20">cv. SF193</strain>
        <tissue evidence="18">Leaves</tissue>
    </source>
</reference>
<evidence type="ECO:0000256" key="8">
    <source>
        <dbReference type="ARBA" id="ARBA00022840"/>
    </source>
</evidence>
<evidence type="ECO:0000256" key="11">
    <source>
        <dbReference type="ARBA" id="ARBA00023157"/>
    </source>
</evidence>
<evidence type="ECO:0000256" key="15">
    <source>
        <dbReference type="SAM" id="Phobius"/>
    </source>
</evidence>
<organism evidence="19 20">
    <name type="scientific">Helianthus annuus</name>
    <name type="common">Common sunflower</name>
    <dbReference type="NCBI Taxonomy" id="4232"/>
    <lineage>
        <taxon>Eukaryota</taxon>
        <taxon>Viridiplantae</taxon>
        <taxon>Streptophyta</taxon>
        <taxon>Embryophyta</taxon>
        <taxon>Tracheophyta</taxon>
        <taxon>Spermatophyta</taxon>
        <taxon>Magnoliopsida</taxon>
        <taxon>eudicotyledons</taxon>
        <taxon>Gunneridae</taxon>
        <taxon>Pentapetalae</taxon>
        <taxon>asterids</taxon>
        <taxon>campanulids</taxon>
        <taxon>Asterales</taxon>
        <taxon>Asteraceae</taxon>
        <taxon>Asteroideae</taxon>
        <taxon>Heliantheae alliance</taxon>
        <taxon>Heliantheae</taxon>
        <taxon>Helianthus</taxon>
    </lineage>
</organism>
<keyword evidence="12" id="KW-0325">Glycoprotein</keyword>
<keyword evidence="4 15" id="KW-0812">Transmembrane</keyword>
<dbReference type="GO" id="GO:0007166">
    <property type="term" value="P:cell surface receptor signaling pathway"/>
    <property type="evidence" value="ECO:0000318"/>
    <property type="project" value="GO_Central"/>
</dbReference>
<dbReference type="AlphaFoldDB" id="A0A251T6T5"/>
<dbReference type="InterPro" id="IPR008271">
    <property type="entry name" value="Ser/Thr_kinase_AS"/>
</dbReference>
<dbReference type="PANTHER" id="PTHR27005">
    <property type="entry name" value="WALL-ASSOCIATED RECEPTOR KINASE-LIKE 21"/>
    <property type="match status" value="1"/>
</dbReference>
<evidence type="ECO:0000256" key="10">
    <source>
        <dbReference type="ARBA" id="ARBA00023136"/>
    </source>
</evidence>
<evidence type="ECO:0000256" key="3">
    <source>
        <dbReference type="ARBA" id="ARBA00022679"/>
    </source>
</evidence>
<dbReference type="EMBL" id="CM007901">
    <property type="protein sequence ID" value="OTG05641.1"/>
    <property type="molecule type" value="Genomic_DNA"/>
</dbReference>
<comment type="subcellular location">
    <subcellularLocation>
        <location evidence="1">Membrane</location>
        <topology evidence="1">Single-pass type I membrane protein</topology>
    </subcellularLocation>
</comment>
<reference evidence="19" key="2">
    <citation type="submission" date="2017-02" db="EMBL/GenBank/DDBJ databases">
        <title>Sunflower complete genome.</title>
        <authorList>
            <person name="Langlade N."/>
            <person name="Munos S."/>
        </authorList>
    </citation>
    <scope>NUCLEOTIDE SEQUENCE [LARGE SCALE GENOMIC DNA]</scope>
    <source>
        <tissue evidence="19">Leaves</tissue>
    </source>
</reference>
<dbReference type="GO" id="GO:0004674">
    <property type="term" value="F:protein serine/threonine kinase activity"/>
    <property type="evidence" value="ECO:0007669"/>
    <property type="project" value="UniProtKB-KW"/>
</dbReference>
<sequence length="690" mass="76692">MKLFHPYPYLLIFLSITSVSVSKFAKTGCNDTCGNNVTIPYPFGIGADCSANEWYIIECKSSTPYLSALNHLEFLGVDLNNQTVIVSTPRISDCQNPVQNMSQIMSIDLHGSPFLFCSYNNRFLFNGCGNAVMMENGSVLTGCSTSCLNETVSERNNECFGISCCQTTIPHFIKSYSIKLTGLGRDGGCGYAFLVDVDSYLKGSFSIQSVAANDALIPMSLMWTLPHNTTLNCCQGAADHMNVELDMGNNTFVQTPRCSRHMGYKGNPYLFDGCEVIEDCASCPGHASCDYDIIYGGDGSNPKVINFSCGPNLSATSFGSKSSTGVILGVSITVGVLFLVATSYALYKWFKKTKERRQRKRFFKRNGGLLLKQQEEADPSLVGKTILFTSHELEKATDNFNENRILGRGGQGTVYKGMLVDGRIVAIKKSKVVDESQLQQFINEVVILSQVNHRNVVKLFGCCLETDVPLLVSEFIPNGTLYDRLHKGIDGFPISLNMRLQIATEVSGALAYLHSATSIPIYHRDIKTTNILLDEKYRAKVSDFGTSRFVSVEQTHLTTLVKGTFGYLDPEYFQSSQFTEKSDVYSFGVVLVELLTGESPISQNRFGEHRSLATHFMLAMEEERVMSIFDATVIKEGTRDELLVVANLAMRCLNLNGRYRPTMKLYECRTFPQPIKLISGPWYMGRIYRL</sequence>
<keyword evidence="5 16" id="KW-0732">Signal</keyword>
<dbReference type="FunFam" id="3.30.200.20:FF:000043">
    <property type="entry name" value="Wall-associated receptor kinase 2"/>
    <property type="match status" value="1"/>
</dbReference>
<feature type="domain" description="Protein kinase" evidence="17">
    <location>
        <begin position="400"/>
        <end position="683"/>
    </location>
</feature>
<dbReference type="OMA" id="RDWFEIN"/>
<keyword evidence="8" id="KW-0067">ATP-binding</keyword>
<dbReference type="Gene3D" id="1.10.510.10">
    <property type="entry name" value="Transferase(Phosphotransferase) domain 1"/>
    <property type="match status" value="1"/>
</dbReference>
<feature type="signal peptide" evidence="16">
    <location>
        <begin position="1"/>
        <end position="22"/>
    </location>
</feature>
<gene>
    <name evidence="19" type="ORF">HannXRQ_Chr12g0375831</name>
    <name evidence="18" type="ORF">HanXRQr2_Chr14g0649841</name>
</gene>
<evidence type="ECO:0000256" key="7">
    <source>
        <dbReference type="ARBA" id="ARBA00022777"/>
    </source>
</evidence>
<dbReference type="Gene3D" id="3.30.200.20">
    <property type="entry name" value="Phosphorylase Kinase, domain 1"/>
    <property type="match status" value="1"/>
</dbReference>
<dbReference type="PROSITE" id="PS00108">
    <property type="entry name" value="PROTEIN_KINASE_ST"/>
    <property type="match status" value="1"/>
</dbReference>
<dbReference type="Pfam" id="PF00069">
    <property type="entry name" value="Pkinase"/>
    <property type="match status" value="1"/>
</dbReference>
<dbReference type="PANTHER" id="PTHR27005:SF388">
    <property type="entry name" value="MITOGEN-ACTIVATED PROTEIN (MAP) KINASE KINASE KINASE 10-RELATED"/>
    <property type="match status" value="1"/>
</dbReference>
<evidence type="ECO:0000256" key="4">
    <source>
        <dbReference type="ARBA" id="ARBA00022692"/>
    </source>
</evidence>
<reference evidence="18" key="3">
    <citation type="submission" date="2020-06" db="EMBL/GenBank/DDBJ databases">
        <title>Helianthus annuus Genome sequencing and assembly Release 2.</title>
        <authorList>
            <person name="Gouzy J."/>
            <person name="Langlade N."/>
            <person name="Munos S."/>
        </authorList>
    </citation>
    <scope>NUCLEOTIDE SEQUENCE</scope>
    <source>
        <tissue evidence="18">Leaves</tissue>
    </source>
</reference>
<evidence type="ECO:0000313" key="20">
    <source>
        <dbReference type="Proteomes" id="UP000215914"/>
    </source>
</evidence>
<evidence type="ECO:0000256" key="5">
    <source>
        <dbReference type="ARBA" id="ARBA00022729"/>
    </source>
</evidence>
<keyword evidence="9 15" id="KW-1133">Transmembrane helix</keyword>
<dbReference type="GO" id="GO:0030247">
    <property type="term" value="F:polysaccharide binding"/>
    <property type="evidence" value="ECO:0007669"/>
    <property type="project" value="InterPro"/>
</dbReference>
<evidence type="ECO:0000256" key="14">
    <source>
        <dbReference type="ARBA" id="ARBA00047951"/>
    </source>
</evidence>
<keyword evidence="3 18" id="KW-0808">Transferase</keyword>
<dbReference type="OrthoDB" id="4062651at2759"/>
<keyword evidence="2" id="KW-0723">Serine/threonine-protein kinase</keyword>
<evidence type="ECO:0000256" key="16">
    <source>
        <dbReference type="SAM" id="SignalP"/>
    </source>
</evidence>
<dbReference type="Proteomes" id="UP000215914">
    <property type="component" value="Chromosome 12"/>
</dbReference>
<dbReference type="SMART" id="SM00220">
    <property type="entry name" value="S_TKc"/>
    <property type="match status" value="1"/>
</dbReference>
<feature type="chain" id="PRO_5041059954" description="Protein kinase domain-containing protein" evidence="16">
    <location>
        <begin position="23"/>
        <end position="690"/>
    </location>
</feature>
<evidence type="ECO:0000256" key="9">
    <source>
        <dbReference type="ARBA" id="ARBA00022989"/>
    </source>
</evidence>
<dbReference type="InterPro" id="IPR000719">
    <property type="entry name" value="Prot_kinase_dom"/>
</dbReference>
<dbReference type="InterPro" id="IPR045274">
    <property type="entry name" value="WAK-like"/>
</dbReference>